<dbReference type="Gene3D" id="3.10.450.710">
    <property type="entry name" value="Tgt2/MlaC"/>
    <property type="match status" value="1"/>
</dbReference>
<dbReference type="InterPro" id="IPR042245">
    <property type="entry name" value="Tgt2/MlaC_sf"/>
</dbReference>
<name>A0AA96JYD0_9BACT</name>
<dbReference type="KEGG" id="nall:PP769_09980"/>
<organism evidence="1 2">
    <name type="scientific">Candidatus Nitrospira allomarina</name>
    <dbReference type="NCBI Taxonomy" id="3020900"/>
    <lineage>
        <taxon>Bacteria</taxon>
        <taxon>Pseudomonadati</taxon>
        <taxon>Nitrospirota</taxon>
        <taxon>Nitrospiria</taxon>
        <taxon>Nitrospirales</taxon>
        <taxon>Nitrospiraceae</taxon>
        <taxon>Nitrospira</taxon>
    </lineage>
</organism>
<dbReference type="PANTHER" id="PTHR36573:SF1">
    <property type="entry name" value="INTERMEMBRANE PHOSPHOLIPID TRANSPORT SYSTEM BINDING PROTEIN MLAC"/>
    <property type="match status" value="1"/>
</dbReference>
<evidence type="ECO:0000313" key="1">
    <source>
        <dbReference type="EMBL" id="WNM60061.1"/>
    </source>
</evidence>
<dbReference type="Proteomes" id="UP001302719">
    <property type="component" value="Chromosome"/>
</dbReference>
<keyword evidence="2" id="KW-1185">Reference proteome</keyword>
<dbReference type="Pfam" id="PF05494">
    <property type="entry name" value="MlaC"/>
    <property type="match status" value="1"/>
</dbReference>
<dbReference type="InterPro" id="IPR008869">
    <property type="entry name" value="MlaC/ttg2D"/>
</dbReference>
<dbReference type="PIRSF" id="PIRSF004649">
    <property type="entry name" value="MlaC"/>
    <property type="match status" value="1"/>
</dbReference>
<sequence length="208" mass="23675">MTTTCSREKRIFLGALFLLVAFSMVSVALCVKSPTGVVRGTIDEVIRLVSDEGLKAADQATHRRQLLEEIIGQHFDFEEMAKRSLAAHWRDRSEAEHQEFAALFQSLLSKTYAGKIENYSGEKVQYLKERLKDSYAEVQTTIVSNTTEISLDYRLLLKDGDWRVYDVVVDGVSLVKNYRVQFDRIIRDSSYEELVKTLRDKSGAITAP</sequence>
<protein>
    <submittedName>
        <fullName evidence="1">ABC transporter substrate-binding protein</fullName>
    </submittedName>
</protein>
<dbReference type="RefSeq" id="WP_312646995.1">
    <property type="nucleotide sequence ID" value="NZ_CP116967.1"/>
</dbReference>
<proteinExistence type="predicted"/>
<accession>A0AA96JYD0</accession>
<dbReference type="PANTHER" id="PTHR36573">
    <property type="entry name" value="INTERMEMBRANE PHOSPHOLIPID TRANSPORT SYSTEM BINDING PROTEIN MLAC"/>
    <property type="match status" value="1"/>
</dbReference>
<evidence type="ECO:0000313" key="2">
    <source>
        <dbReference type="Proteomes" id="UP001302719"/>
    </source>
</evidence>
<dbReference type="EMBL" id="CP116967">
    <property type="protein sequence ID" value="WNM60061.1"/>
    <property type="molecule type" value="Genomic_DNA"/>
</dbReference>
<reference evidence="1 2" key="1">
    <citation type="submission" date="2023-01" db="EMBL/GenBank/DDBJ databases">
        <title>Cultivation and genomic characterization of new, ubiquitous marine nitrite-oxidizing bacteria from the Nitrospirales.</title>
        <authorList>
            <person name="Mueller A.J."/>
            <person name="Daebeler A."/>
            <person name="Herbold C.W."/>
            <person name="Kirkegaard R.H."/>
            <person name="Daims H."/>
        </authorList>
    </citation>
    <scope>NUCLEOTIDE SEQUENCE [LARGE SCALE GENOMIC DNA]</scope>
    <source>
        <strain evidence="1 2">VA</strain>
    </source>
</reference>
<dbReference type="AlphaFoldDB" id="A0AA96JYD0"/>
<gene>
    <name evidence="1" type="ORF">PP769_09980</name>
</gene>